<name>A0A853D324_9MICO</name>
<keyword evidence="3 4" id="KW-0732">Signal</keyword>
<dbReference type="InterPro" id="IPR006059">
    <property type="entry name" value="SBP"/>
</dbReference>
<dbReference type="GO" id="GO:0015768">
    <property type="term" value="P:maltose transport"/>
    <property type="evidence" value="ECO:0007669"/>
    <property type="project" value="TreeGrafter"/>
</dbReference>
<dbReference type="GO" id="GO:0042956">
    <property type="term" value="P:maltodextrin transmembrane transport"/>
    <property type="evidence" value="ECO:0007669"/>
    <property type="project" value="TreeGrafter"/>
</dbReference>
<comment type="caution">
    <text evidence="5">The sequence shown here is derived from an EMBL/GenBank/DDBJ whole genome shotgun (WGS) entry which is preliminary data.</text>
</comment>
<dbReference type="RefSeq" id="WP_179608779.1">
    <property type="nucleotide sequence ID" value="NZ_JACCFL010000001.1"/>
</dbReference>
<feature type="signal peptide" evidence="4">
    <location>
        <begin position="1"/>
        <end position="29"/>
    </location>
</feature>
<dbReference type="PROSITE" id="PS51257">
    <property type="entry name" value="PROKAR_LIPOPROTEIN"/>
    <property type="match status" value="1"/>
</dbReference>
<organism evidence="5 6">
    <name type="scientific">Leifsonia shinshuensis</name>
    <dbReference type="NCBI Taxonomy" id="150026"/>
    <lineage>
        <taxon>Bacteria</taxon>
        <taxon>Bacillati</taxon>
        <taxon>Actinomycetota</taxon>
        <taxon>Actinomycetes</taxon>
        <taxon>Micrococcales</taxon>
        <taxon>Microbacteriaceae</taxon>
        <taxon>Leifsonia</taxon>
    </lineage>
</organism>
<dbReference type="EMBL" id="JACCFL010000001">
    <property type="protein sequence ID" value="NYJ25831.1"/>
    <property type="molecule type" value="Genomic_DNA"/>
</dbReference>
<evidence type="ECO:0000256" key="4">
    <source>
        <dbReference type="SAM" id="SignalP"/>
    </source>
</evidence>
<evidence type="ECO:0000313" key="5">
    <source>
        <dbReference type="EMBL" id="NYJ25831.1"/>
    </source>
</evidence>
<dbReference type="PANTHER" id="PTHR30061">
    <property type="entry name" value="MALTOSE-BINDING PERIPLASMIC PROTEIN"/>
    <property type="match status" value="1"/>
</dbReference>
<comment type="similarity">
    <text evidence="1">Belongs to the bacterial solute-binding protein 1 family.</text>
</comment>
<evidence type="ECO:0000313" key="6">
    <source>
        <dbReference type="Proteomes" id="UP000578352"/>
    </source>
</evidence>
<dbReference type="GO" id="GO:1901982">
    <property type="term" value="F:maltose binding"/>
    <property type="evidence" value="ECO:0007669"/>
    <property type="project" value="TreeGrafter"/>
</dbReference>
<dbReference type="PANTHER" id="PTHR30061:SF50">
    <property type="entry name" value="MALTOSE_MALTODEXTRIN-BINDING PERIPLASMIC PROTEIN"/>
    <property type="match status" value="1"/>
</dbReference>
<dbReference type="GO" id="GO:0055052">
    <property type="term" value="C:ATP-binding cassette (ABC) transporter complex, substrate-binding subunit-containing"/>
    <property type="evidence" value="ECO:0007669"/>
    <property type="project" value="TreeGrafter"/>
</dbReference>
<sequence>MKRSTALATSAAMAAAIALVAAGCSSTSAGSSSDGSSSNPVTLTFWGSYGNGGNSTQQDALNKTLIPAFEKANPGIKVDYVDIPYDSLLQKLTTSAAGGTLPDLVRSDIGWVPQLGQLGVLTPLSDSMSDFGTLSKATYPGSLSTNKYNGKYYGLPLDTNTRVLITSQKALAAAGMSTPPATFDDLKQMAAKLKGTGMSVFADGGLGGWNIYPWIWSNGGSITNSSLTKATGYLNGDKSVAAIQMLVDLYKEGQIPNLITGNQGATSTSDGLPTGKYATILDGPWMKGIWGGQYKDFQPIYAPVPHGDGPSTSVVGGEDIVLTASSKHQTAAEKFIRFTQSESFQIDMAKTGQMTVIPAYASKQAAIDPYYTMYADQLKTAKARLAIPQGAKVDSILNTALTPAFTGSTSVKDALTTAAQQIDPLLTGK</sequence>
<keyword evidence="5" id="KW-0762">Sugar transport</keyword>
<evidence type="ECO:0000256" key="1">
    <source>
        <dbReference type="ARBA" id="ARBA00008520"/>
    </source>
</evidence>
<evidence type="ECO:0000256" key="3">
    <source>
        <dbReference type="ARBA" id="ARBA00022729"/>
    </source>
</evidence>
<proteinExistence type="inferred from homology"/>
<gene>
    <name evidence="5" type="ORF">HNR13_004118</name>
</gene>
<dbReference type="Pfam" id="PF01547">
    <property type="entry name" value="SBP_bac_1"/>
    <property type="match status" value="1"/>
</dbReference>
<dbReference type="Proteomes" id="UP000578352">
    <property type="component" value="Unassembled WGS sequence"/>
</dbReference>
<dbReference type="AlphaFoldDB" id="A0A853D324"/>
<dbReference type="SUPFAM" id="SSF53850">
    <property type="entry name" value="Periplasmic binding protein-like II"/>
    <property type="match status" value="1"/>
</dbReference>
<reference evidence="5 6" key="1">
    <citation type="submission" date="2020-07" db="EMBL/GenBank/DDBJ databases">
        <title>Sequencing the genomes of 1000 actinobacteria strains.</title>
        <authorList>
            <person name="Klenk H.-P."/>
        </authorList>
    </citation>
    <scope>NUCLEOTIDE SEQUENCE [LARGE SCALE GENOMIC DNA]</scope>
    <source>
        <strain evidence="5 6">DSM 15165</strain>
    </source>
</reference>
<keyword evidence="2" id="KW-0813">Transport</keyword>
<evidence type="ECO:0000256" key="2">
    <source>
        <dbReference type="ARBA" id="ARBA00022448"/>
    </source>
</evidence>
<accession>A0A853D324</accession>
<protein>
    <submittedName>
        <fullName evidence="5">Multiple sugar transport system substrate-binding protein</fullName>
    </submittedName>
</protein>
<feature type="chain" id="PRO_5038710334" evidence="4">
    <location>
        <begin position="30"/>
        <end position="429"/>
    </location>
</feature>
<dbReference type="Gene3D" id="3.40.190.10">
    <property type="entry name" value="Periplasmic binding protein-like II"/>
    <property type="match status" value="2"/>
</dbReference>